<keyword evidence="9" id="KW-1185">Reference proteome</keyword>
<keyword evidence="6" id="KW-0812">Transmembrane</keyword>
<dbReference type="Pfam" id="PF00172">
    <property type="entry name" value="Zn_clus"/>
    <property type="match status" value="1"/>
</dbReference>
<proteinExistence type="predicted"/>
<keyword evidence="3" id="KW-0804">Transcription</keyword>
<feature type="region of interest" description="Disordered" evidence="5">
    <location>
        <begin position="1"/>
        <end position="21"/>
    </location>
</feature>
<evidence type="ECO:0000256" key="4">
    <source>
        <dbReference type="ARBA" id="ARBA00023242"/>
    </source>
</evidence>
<sequence length="373" mass="42416">MSQMTPHHRLRFRPSTGNPIPNPERTGCYSCKARRVKCPETRPACDNCMLRQLDCVYPSLFKSQSHQSHQPHRRLQSNYNDKNYVPASSRAAAVSPFFTMDDMRFFHHYLTAGYPYLPDGCDTVWITEIPLLAHQASTDRNALLLSLKEGFDPRTRTRFSHLTLTSNDDAEDLDDDPGDAIDMGINMCVVKRFADALRALIPLLQHECHQNYHAAILDAAEALQRRAWVDAFNSFQKTYVVLCTIDEVSFQNYIISPSVRGAGAGTGRRPKWEGEVEKNAMFLLLFMYLTALKVAMCPIIWRVIPERALFPQMILPQVSWLIDISARISPVLRGHVVLPLEVITRVGAEYGVFKSVFGERVREELTVRAEEMG</sequence>
<keyword evidence="2" id="KW-0238">DNA-binding</keyword>
<dbReference type="Proteomes" id="UP000002038">
    <property type="component" value="Unassembled WGS sequence"/>
</dbReference>
<dbReference type="SMART" id="SM00066">
    <property type="entry name" value="GAL4"/>
    <property type="match status" value="1"/>
</dbReference>
<dbReference type="PROSITE" id="PS00463">
    <property type="entry name" value="ZN2_CY6_FUNGAL_1"/>
    <property type="match status" value="1"/>
</dbReference>
<protein>
    <submittedName>
        <fullName evidence="8">C6 zinc finger domain-containing protein</fullName>
    </submittedName>
</protein>
<evidence type="ECO:0000313" key="8">
    <source>
        <dbReference type="EMBL" id="OAT04440.1"/>
    </source>
</evidence>
<keyword evidence="6" id="KW-1133">Transmembrane helix</keyword>
<dbReference type="RefSeq" id="XP_002628079.2">
    <property type="nucleotide sequence ID" value="XM_002628033.2"/>
</dbReference>
<keyword evidence="4" id="KW-0539">Nucleus</keyword>
<keyword evidence="6" id="KW-0472">Membrane</keyword>
<evidence type="ECO:0000256" key="3">
    <source>
        <dbReference type="ARBA" id="ARBA00023163"/>
    </source>
</evidence>
<feature type="transmembrane region" description="Helical" evidence="6">
    <location>
        <begin position="280"/>
        <end position="304"/>
    </location>
</feature>
<dbReference type="Gene3D" id="4.10.240.10">
    <property type="entry name" value="Zn(2)-C6 fungal-type DNA-binding domain"/>
    <property type="match status" value="1"/>
</dbReference>
<dbReference type="InterPro" id="IPR053157">
    <property type="entry name" value="Sterol_Uptake_Regulator"/>
</dbReference>
<name>A0A179U9D5_BLAGS</name>
<dbReference type="GeneID" id="8510568"/>
<feature type="compositionally biased region" description="Basic residues" evidence="5">
    <location>
        <begin position="1"/>
        <end position="12"/>
    </location>
</feature>
<dbReference type="AlphaFoldDB" id="A0A179U9D5"/>
<evidence type="ECO:0000259" key="7">
    <source>
        <dbReference type="PROSITE" id="PS50048"/>
    </source>
</evidence>
<organism evidence="8 9">
    <name type="scientific">Blastomyces gilchristii (strain SLH14081)</name>
    <name type="common">Blastomyces dermatitidis</name>
    <dbReference type="NCBI Taxonomy" id="559298"/>
    <lineage>
        <taxon>Eukaryota</taxon>
        <taxon>Fungi</taxon>
        <taxon>Dikarya</taxon>
        <taxon>Ascomycota</taxon>
        <taxon>Pezizomycotina</taxon>
        <taxon>Eurotiomycetes</taxon>
        <taxon>Eurotiomycetidae</taxon>
        <taxon>Onygenales</taxon>
        <taxon>Ajellomycetaceae</taxon>
        <taxon>Blastomyces</taxon>
    </lineage>
</organism>
<evidence type="ECO:0000256" key="1">
    <source>
        <dbReference type="ARBA" id="ARBA00023015"/>
    </source>
</evidence>
<accession>A0A179U9D5</accession>
<evidence type="ECO:0000313" key="9">
    <source>
        <dbReference type="Proteomes" id="UP000002038"/>
    </source>
</evidence>
<evidence type="ECO:0000256" key="2">
    <source>
        <dbReference type="ARBA" id="ARBA00023125"/>
    </source>
</evidence>
<dbReference type="EMBL" id="GG657449">
    <property type="protein sequence ID" value="OAT04440.1"/>
    <property type="molecule type" value="Genomic_DNA"/>
</dbReference>
<dbReference type="GO" id="GO:0008270">
    <property type="term" value="F:zinc ion binding"/>
    <property type="evidence" value="ECO:0007669"/>
    <property type="project" value="InterPro"/>
</dbReference>
<reference evidence="9" key="1">
    <citation type="journal article" date="2015" name="PLoS Genet.">
        <title>The dynamic genome and transcriptome of the human fungal pathogen Blastomyces and close relative Emmonsia.</title>
        <authorList>
            <person name="Munoz J.F."/>
            <person name="Gauthier G.M."/>
            <person name="Desjardins C.A."/>
            <person name="Gallo J.E."/>
            <person name="Holder J."/>
            <person name="Sullivan T.D."/>
            <person name="Marty A.J."/>
            <person name="Carmen J.C."/>
            <person name="Chen Z."/>
            <person name="Ding L."/>
            <person name="Gujja S."/>
            <person name="Magrini V."/>
            <person name="Misas E."/>
            <person name="Mitreva M."/>
            <person name="Priest M."/>
            <person name="Saif S."/>
            <person name="Whiston E.A."/>
            <person name="Young S."/>
            <person name="Zeng Q."/>
            <person name="Goldman W.E."/>
            <person name="Mardis E.R."/>
            <person name="Taylor J.W."/>
            <person name="McEwen J.G."/>
            <person name="Clay O.K."/>
            <person name="Klein B.S."/>
            <person name="Cuomo C.A."/>
        </authorList>
    </citation>
    <scope>NUCLEOTIDE SEQUENCE [LARGE SCALE GENOMIC DNA]</scope>
    <source>
        <strain evidence="9">SLH14081</strain>
    </source>
</reference>
<dbReference type="PROSITE" id="PS50048">
    <property type="entry name" value="ZN2_CY6_FUNGAL_2"/>
    <property type="match status" value="1"/>
</dbReference>
<dbReference type="GO" id="GO:0003677">
    <property type="term" value="F:DNA binding"/>
    <property type="evidence" value="ECO:0007669"/>
    <property type="project" value="UniProtKB-KW"/>
</dbReference>
<dbReference type="STRING" id="559298.A0A179U9D5"/>
<dbReference type="GO" id="GO:0001228">
    <property type="term" value="F:DNA-binding transcription activator activity, RNA polymerase II-specific"/>
    <property type="evidence" value="ECO:0007669"/>
    <property type="project" value="TreeGrafter"/>
</dbReference>
<evidence type="ECO:0000256" key="5">
    <source>
        <dbReference type="SAM" id="MobiDB-lite"/>
    </source>
</evidence>
<dbReference type="CDD" id="cd00067">
    <property type="entry name" value="GAL4"/>
    <property type="match status" value="1"/>
</dbReference>
<feature type="domain" description="Zn(2)-C6 fungal-type" evidence="7">
    <location>
        <begin position="27"/>
        <end position="57"/>
    </location>
</feature>
<evidence type="ECO:0000256" key="6">
    <source>
        <dbReference type="SAM" id="Phobius"/>
    </source>
</evidence>
<dbReference type="InterPro" id="IPR001138">
    <property type="entry name" value="Zn2Cys6_DnaBD"/>
</dbReference>
<dbReference type="PANTHER" id="PTHR47784:SF7">
    <property type="entry name" value="ZN(II)2CYS6 TRANSCRIPTION FACTOR (EUROFUNG)"/>
    <property type="match status" value="1"/>
</dbReference>
<keyword evidence="1" id="KW-0805">Transcription regulation</keyword>
<dbReference type="VEuPathDB" id="FungiDB:BDBG_00987"/>
<dbReference type="InterPro" id="IPR036864">
    <property type="entry name" value="Zn2-C6_fun-type_DNA-bd_sf"/>
</dbReference>
<gene>
    <name evidence="8" type="ORF">BDBG_00987</name>
</gene>
<dbReference type="OrthoDB" id="416217at2759"/>
<dbReference type="KEGG" id="bgh:BDBG_00987"/>
<dbReference type="SUPFAM" id="SSF57701">
    <property type="entry name" value="Zn2/Cys6 DNA-binding domain"/>
    <property type="match status" value="1"/>
</dbReference>
<dbReference type="PANTHER" id="PTHR47784">
    <property type="entry name" value="STEROL UPTAKE CONTROL PROTEIN 2"/>
    <property type="match status" value="1"/>
</dbReference>